<dbReference type="FunFam" id="3.40.50.300:FF:000366">
    <property type="entry name" value="GTPase, IMAP family member 2"/>
    <property type="match status" value="1"/>
</dbReference>
<dbReference type="GO" id="GO:0005525">
    <property type="term" value="F:GTP binding"/>
    <property type="evidence" value="ECO:0007669"/>
    <property type="project" value="UniProtKB-KW"/>
</dbReference>
<reference evidence="6" key="1">
    <citation type="submission" date="2021-04" db="EMBL/GenBank/DDBJ databases">
        <authorList>
            <consortium name="Wellcome Sanger Institute Data Sharing"/>
        </authorList>
    </citation>
    <scope>NUCLEOTIDE SEQUENCE [LARGE SCALE GENOMIC DNA]</scope>
</reference>
<keyword evidence="2" id="KW-0547">Nucleotide-binding</keyword>
<dbReference type="PROSITE" id="PS51720">
    <property type="entry name" value="G_AIG1"/>
    <property type="match status" value="1"/>
</dbReference>
<name>A0A3Q1ILR1_ANATE</name>
<feature type="region of interest" description="Disordered" evidence="4">
    <location>
        <begin position="1"/>
        <end position="43"/>
    </location>
</feature>
<dbReference type="Proteomes" id="UP000265040">
    <property type="component" value="Chromosome 10"/>
</dbReference>
<dbReference type="SUPFAM" id="SSF52540">
    <property type="entry name" value="P-loop containing nucleoside triphosphate hydrolases"/>
    <property type="match status" value="1"/>
</dbReference>
<dbReference type="PANTHER" id="PTHR10903:SF186">
    <property type="entry name" value="GTPASE IMAP FAMILY MEMBER 4-LIKE-RELATED"/>
    <property type="match status" value="1"/>
</dbReference>
<dbReference type="InterPro" id="IPR027417">
    <property type="entry name" value="P-loop_NTPase"/>
</dbReference>
<organism evidence="6 7">
    <name type="scientific">Anabas testudineus</name>
    <name type="common">Climbing perch</name>
    <name type="synonym">Anthias testudineus</name>
    <dbReference type="NCBI Taxonomy" id="64144"/>
    <lineage>
        <taxon>Eukaryota</taxon>
        <taxon>Metazoa</taxon>
        <taxon>Chordata</taxon>
        <taxon>Craniata</taxon>
        <taxon>Vertebrata</taxon>
        <taxon>Euteleostomi</taxon>
        <taxon>Actinopterygii</taxon>
        <taxon>Neopterygii</taxon>
        <taxon>Teleostei</taxon>
        <taxon>Neoteleostei</taxon>
        <taxon>Acanthomorphata</taxon>
        <taxon>Anabantaria</taxon>
        <taxon>Anabantiformes</taxon>
        <taxon>Anabantoidei</taxon>
        <taxon>Anabantidae</taxon>
        <taxon>Anabas</taxon>
    </lineage>
</organism>
<evidence type="ECO:0000256" key="4">
    <source>
        <dbReference type="SAM" id="MobiDB-lite"/>
    </source>
</evidence>
<dbReference type="Pfam" id="PF04548">
    <property type="entry name" value="AIG1"/>
    <property type="match status" value="1"/>
</dbReference>
<dbReference type="OMA" id="RCYISEM"/>
<dbReference type="AlphaFoldDB" id="A0A3Q1ILR1"/>
<protein>
    <recommendedName>
        <fullName evidence="5">AIG1-type G domain-containing protein</fullName>
    </recommendedName>
</protein>
<dbReference type="InterPro" id="IPR045058">
    <property type="entry name" value="GIMA/IAN/Toc"/>
</dbReference>
<sequence>MSDGPALSDSIQDETQPQDSRPETEGETDEHLDTPETDSEEPGLRIVLVGKVGAGKSAAGNTILGRKAFESMMCTSSVTSECQKETTEFEGEIVSVVDTPGLFDTSREEEEVKTEIARSVSLCAPGPHVILVVLLPYRFTKEEQETVEIIQEMFDEAGRYMMVLFTHGDDLKEEEVCVEEIISENSDLSDFISQCHGGYHVFDNRDQDPAQVSDLLDKIHRMVQRNGGSCFTNEMFEAAERAIRDKMRHLQRENPNMEPKEVRRQAERHNVFTRKGGAGAVAKLARQIKCIIL</sequence>
<dbReference type="GeneTree" id="ENSGT01120000271858"/>
<evidence type="ECO:0000256" key="3">
    <source>
        <dbReference type="ARBA" id="ARBA00023134"/>
    </source>
</evidence>
<evidence type="ECO:0000259" key="5">
    <source>
        <dbReference type="PROSITE" id="PS51720"/>
    </source>
</evidence>
<feature type="compositionally biased region" description="Basic and acidic residues" evidence="4">
    <location>
        <begin position="20"/>
        <end position="34"/>
    </location>
</feature>
<accession>A0A3Q1ILR1</accession>
<evidence type="ECO:0000256" key="2">
    <source>
        <dbReference type="ARBA" id="ARBA00022741"/>
    </source>
</evidence>
<keyword evidence="7" id="KW-1185">Reference proteome</keyword>
<reference evidence="6" key="3">
    <citation type="submission" date="2025-09" db="UniProtKB">
        <authorList>
            <consortium name="Ensembl"/>
        </authorList>
    </citation>
    <scope>IDENTIFICATION</scope>
</reference>
<evidence type="ECO:0000313" key="6">
    <source>
        <dbReference type="Ensembl" id="ENSATEP00000020189.1"/>
    </source>
</evidence>
<feature type="compositionally biased region" description="Polar residues" evidence="4">
    <location>
        <begin position="9"/>
        <end position="19"/>
    </location>
</feature>
<keyword evidence="3" id="KW-0342">GTP-binding</keyword>
<dbReference type="Ensembl" id="ENSATET00000020536.3">
    <property type="protein sequence ID" value="ENSATEP00000020189.1"/>
    <property type="gene ID" value="ENSATEG00000014085.3"/>
</dbReference>
<dbReference type="InParanoid" id="A0A3Q1ILR1"/>
<dbReference type="InterPro" id="IPR006703">
    <property type="entry name" value="G_AIG1"/>
</dbReference>
<dbReference type="CDD" id="cd01852">
    <property type="entry name" value="AIG1"/>
    <property type="match status" value="1"/>
</dbReference>
<dbReference type="Gene3D" id="3.40.50.300">
    <property type="entry name" value="P-loop containing nucleotide triphosphate hydrolases"/>
    <property type="match status" value="1"/>
</dbReference>
<feature type="domain" description="AIG1-type G" evidence="5">
    <location>
        <begin position="41"/>
        <end position="240"/>
    </location>
</feature>
<dbReference type="STRING" id="64144.ENSATEP00000020189"/>
<evidence type="ECO:0000313" key="7">
    <source>
        <dbReference type="Proteomes" id="UP000265040"/>
    </source>
</evidence>
<comment type="similarity">
    <text evidence="1">Belongs to the TRAFAC class TrmE-Era-EngA-EngB-Septin-like GTPase superfamily. AIG1/Toc34/Toc159-like paraseptin GTPase family. IAN subfamily.</text>
</comment>
<gene>
    <name evidence="6" type="primary">TNNC2</name>
</gene>
<reference evidence="6" key="2">
    <citation type="submission" date="2025-08" db="UniProtKB">
        <authorList>
            <consortium name="Ensembl"/>
        </authorList>
    </citation>
    <scope>IDENTIFICATION</scope>
</reference>
<dbReference type="PANTHER" id="PTHR10903">
    <property type="entry name" value="GTPASE, IMAP FAMILY MEMBER-RELATED"/>
    <property type="match status" value="1"/>
</dbReference>
<dbReference type="OrthoDB" id="5985928at2759"/>
<evidence type="ECO:0000256" key="1">
    <source>
        <dbReference type="ARBA" id="ARBA00008535"/>
    </source>
</evidence>
<proteinExistence type="inferred from homology"/>